<feature type="short sequence motif" description="GXSXG" evidence="5">
    <location>
        <begin position="93"/>
        <end position="97"/>
    </location>
</feature>
<evidence type="ECO:0000256" key="6">
    <source>
        <dbReference type="RuleBase" id="RU361262"/>
    </source>
</evidence>
<dbReference type="EC" id="3.1.1.-" evidence="6"/>
<dbReference type="PANTHER" id="PTHR32176:SF61">
    <property type="entry name" value="PATATIN"/>
    <property type="match status" value="1"/>
</dbReference>
<dbReference type="Gramene" id="TraesNOR6B03G03453810.1">
    <property type="protein sequence ID" value="TraesNOR6B03G03453810.1"/>
    <property type="gene ID" value="TraesNOR6B03G03453810"/>
</dbReference>
<gene>
    <name evidence="9" type="primary">LOC123133072</name>
</gene>
<dbReference type="Gramene" id="TraesCS6B02G009800.1">
    <property type="protein sequence ID" value="TraesCS6B02G009800.1"/>
    <property type="gene ID" value="TraesCS6B02G009800"/>
</dbReference>
<accession>A0A3B6PEC2</accession>
<name>A0A3B6PEC2_WHEAT</name>
<dbReference type="GO" id="GO:0004620">
    <property type="term" value="F:phospholipase activity"/>
    <property type="evidence" value="ECO:0000318"/>
    <property type="project" value="GO_Central"/>
</dbReference>
<keyword evidence="5 6" id="KW-0378">Hydrolase</keyword>
<evidence type="ECO:0000313" key="10">
    <source>
        <dbReference type="Proteomes" id="UP000019116"/>
    </source>
</evidence>
<dbReference type="Gene3D" id="3.40.1090.10">
    <property type="entry name" value="Cytosolic phospholipase A2 catalytic domain"/>
    <property type="match status" value="1"/>
</dbReference>
<keyword evidence="3 5" id="KW-0443">Lipid metabolism</keyword>
<comment type="similarity">
    <text evidence="1 6">Belongs to the patatin family.</text>
</comment>
<sequence>MSSNKDELETPLLMPEEEEGPTARLLDQGSADPTPRPRLPPPKFGEVITVLSINSGGMHGLIPTVVLKCLEEKLQAIDREDARIADYFDVIAGMSAGSMIATMLVSPNTNKRTKYTPQEIQDFYVKNGPNIFPSKRWWRRPLDLLIASRGPKYDRTFLQKNKIKEVTSERTLSKLVAPMFDANILEPLIFSSFQDAVQELVEEAGPDMPNVCIGPPATAMPTYFPAHYFDIWVSDMEPAKYHLIDGGNNPTMAAISKITREQLLKNPEFHPSGMDYMKYLVISVGAWCAVHENVPAKQGAFNWFHSRRNSHSPVTDTSSHASAVLADWQVRMLLHNGNRVRKQNYLYIQALAPLFGEAILPMDNATSKNMADLLDIGYKLLAEKVAMVDLTTGKYETVEDENAPTNDAELQRFSELLVAERNLRLKEQQRQRQGEEQNGVHLLNIIE</sequence>
<protein>
    <recommendedName>
        <fullName evidence="6">Patatin</fullName>
        <ecNumber evidence="6">3.1.1.-</ecNumber>
    </recommendedName>
</protein>
<dbReference type="OrthoDB" id="630895at2759"/>
<dbReference type="SMR" id="A0A3B6PEC2"/>
<comment type="caution">
    <text evidence="5">Lacks conserved residue(s) required for the propagation of feature annotation.</text>
</comment>
<evidence type="ECO:0000256" key="3">
    <source>
        <dbReference type="ARBA" id="ARBA00023098"/>
    </source>
</evidence>
<dbReference type="PROSITE" id="PS51635">
    <property type="entry name" value="PNPLA"/>
    <property type="match status" value="1"/>
</dbReference>
<dbReference type="AlphaFoldDB" id="A0A3B6PEC2"/>
<dbReference type="GO" id="GO:0047372">
    <property type="term" value="F:monoacylglycerol lipase activity"/>
    <property type="evidence" value="ECO:0000318"/>
    <property type="project" value="GO_Central"/>
</dbReference>
<dbReference type="RefSeq" id="XP_044408545.1">
    <property type="nucleotide sequence ID" value="XM_044552610.1"/>
</dbReference>
<dbReference type="KEGG" id="taes:123133072"/>
<evidence type="ECO:0000313" key="9">
    <source>
        <dbReference type="EnsemblPlants" id="TraesCS6B02G009800.1"/>
    </source>
</evidence>
<feature type="active site" description="Nucleophile" evidence="5">
    <location>
        <position position="95"/>
    </location>
</feature>
<evidence type="ECO:0000256" key="7">
    <source>
        <dbReference type="SAM" id="MobiDB-lite"/>
    </source>
</evidence>
<feature type="active site" description="Proton acceptor" evidence="5">
    <location>
        <position position="235"/>
    </location>
</feature>
<evidence type="ECO:0000256" key="2">
    <source>
        <dbReference type="ARBA" id="ARBA00022821"/>
    </source>
</evidence>
<dbReference type="Gramene" id="TraesCS6B03G0022900.1">
    <property type="protein sequence ID" value="TraesCS6B03G0022900.1.CDS"/>
    <property type="gene ID" value="TraesCS6B03G0022900"/>
</dbReference>
<evidence type="ECO:0000259" key="8">
    <source>
        <dbReference type="PROSITE" id="PS51635"/>
    </source>
</evidence>
<feature type="region of interest" description="Disordered" evidence="7">
    <location>
        <begin position="1"/>
        <end position="42"/>
    </location>
</feature>
<dbReference type="Gramene" id="TraesSTA6B03G03411180.1">
    <property type="protein sequence ID" value="TraesSTA6B03G03411180.1"/>
    <property type="gene ID" value="TraesSTA6B03G03411180"/>
</dbReference>
<dbReference type="GO" id="GO:0016042">
    <property type="term" value="P:lipid catabolic process"/>
    <property type="evidence" value="ECO:0007669"/>
    <property type="project" value="UniProtKB-UniRule"/>
</dbReference>
<organism evidence="9">
    <name type="scientific">Triticum aestivum</name>
    <name type="common">Wheat</name>
    <dbReference type="NCBI Taxonomy" id="4565"/>
    <lineage>
        <taxon>Eukaryota</taxon>
        <taxon>Viridiplantae</taxon>
        <taxon>Streptophyta</taxon>
        <taxon>Embryophyta</taxon>
        <taxon>Tracheophyta</taxon>
        <taxon>Spermatophyta</taxon>
        <taxon>Magnoliopsida</taxon>
        <taxon>Liliopsida</taxon>
        <taxon>Poales</taxon>
        <taxon>Poaceae</taxon>
        <taxon>BOP clade</taxon>
        <taxon>Pooideae</taxon>
        <taxon>Triticodae</taxon>
        <taxon>Triticeae</taxon>
        <taxon>Triticinae</taxon>
        <taxon>Triticum</taxon>
    </lineage>
</organism>
<dbReference type="GeneID" id="123133072"/>
<keyword evidence="10" id="KW-1185">Reference proteome</keyword>
<keyword evidence="5 6" id="KW-0442">Lipid degradation</keyword>
<proteinExistence type="inferred from homology"/>
<feature type="domain" description="PNPLA" evidence="8">
    <location>
        <begin position="51"/>
        <end position="255"/>
    </location>
</feature>
<dbReference type="GO" id="GO:0006952">
    <property type="term" value="P:defense response"/>
    <property type="evidence" value="ECO:0007669"/>
    <property type="project" value="UniProtKB-KW"/>
</dbReference>
<dbReference type="Pfam" id="PF01734">
    <property type="entry name" value="Patatin"/>
    <property type="match status" value="1"/>
</dbReference>
<comment type="function">
    <text evidence="4">Possesses non-specific lipolytic acyl hydrolase (LAH) activity. Hydrolyzes phospholipids as well as galactolipids. May play a role in disease resistance.</text>
</comment>
<dbReference type="STRING" id="4565.A0A3B6PEC2"/>
<comment type="function">
    <text evidence="6">Lipolytic acyl hydrolase (LAH).</text>
</comment>
<dbReference type="Proteomes" id="UP000019116">
    <property type="component" value="Chromosome 6B"/>
</dbReference>
<dbReference type="InterPro" id="IPR016035">
    <property type="entry name" value="Acyl_Trfase/lysoPLipase"/>
</dbReference>
<dbReference type="InterPro" id="IPR002641">
    <property type="entry name" value="PNPLA_dom"/>
</dbReference>
<keyword evidence="2" id="KW-0611">Plant defense</keyword>
<dbReference type="PANTHER" id="PTHR32176">
    <property type="entry name" value="XYLOSE ISOMERASE"/>
    <property type="match status" value="1"/>
</dbReference>
<dbReference type="EnsemblPlants" id="TraesCS6B02G009800.1">
    <property type="protein sequence ID" value="TraesCS6B02G009800.1"/>
    <property type="gene ID" value="TraesCS6B02G009800"/>
</dbReference>
<dbReference type="SUPFAM" id="SSF52151">
    <property type="entry name" value="FabD/lysophospholipase-like"/>
    <property type="match status" value="1"/>
</dbReference>
<evidence type="ECO:0000256" key="5">
    <source>
        <dbReference type="PROSITE-ProRule" id="PRU01161"/>
    </source>
</evidence>
<evidence type="ECO:0000256" key="1">
    <source>
        <dbReference type="ARBA" id="ARBA00010240"/>
    </source>
</evidence>
<reference evidence="9" key="1">
    <citation type="submission" date="2018-08" db="EMBL/GenBank/DDBJ databases">
        <authorList>
            <person name="Rossello M."/>
        </authorList>
    </citation>
    <scope>NUCLEOTIDE SEQUENCE [LARGE SCALE GENOMIC DNA]</scope>
    <source>
        <strain evidence="9">cv. Chinese Spring</strain>
    </source>
</reference>
<reference evidence="9" key="2">
    <citation type="submission" date="2018-10" db="UniProtKB">
        <authorList>
            <consortium name="EnsemblPlants"/>
        </authorList>
    </citation>
    <scope>IDENTIFICATION</scope>
</reference>
<evidence type="ECO:0000256" key="4">
    <source>
        <dbReference type="ARBA" id="ARBA00025642"/>
    </source>
</evidence>
<comment type="domain">
    <text evidence="6">The nitrogen atoms of the two glycine residues in the GGXR motif define the oxyanion hole, and stabilize the oxyanion that forms during the nucleophilic attack by the catalytic serine during substrate cleavage.</text>
</comment>